<dbReference type="RefSeq" id="WP_185393882.1">
    <property type="nucleotide sequence ID" value="NZ_BLLO01000031.1"/>
</dbReference>
<dbReference type="Proteomes" id="UP000480804">
    <property type="component" value="Unassembled WGS sequence"/>
</dbReference>
<reference evidence="2" key="3">
    <citation type="submission" date="2020-09" db="EMBL/GenBank/DDBJ databases">
        <authorList>
            <person name="Sun Q."/>
            <person name="Ohkuma M."/>
        </authorList>
    </citation>
    <scope>NUCLEOTIDE SEQUENCE</scope>
    <source>
        <strain evidence="2">JCM 4136</strain>
    </source>
</reference>
<dbReference type="AlphaFoldDB" id="A0A8H9LSI5"/>
<name>A0A8H9LSI5_9ACTN</name>
<dbReference type="EMBL" id="BLLO01000031">
    <property type="protein sequence ID" value="GFH81544.1"/>
    <property type="molecule type" value="Genomic_DNA"/>
</dbReference>
<evidence type="ECO:0000313" key="1">
    <source>
        <dbReference type="EMBL" id="GFH81544.1"/>
    </source>
</evidence>
<evidence type="ECO:0000313" key="3">
    <source>
        <dbReference type="Proteomes" id="UP000480804"/>
    </source>
</evidence>
<accession>A0A8H9LSI5</accession>
<reference evidence="1 3" key="2">
    <citation type="submission" date="2020-02" db="EMBL/GenBank/DDBJ databases">
        <title>Whole genome shotgun sequence of Streptomyces gougerotii NBRC 13043.</title>
        <authorList>
            <person name="Ichikawa N."/>
            <person name="Komaki H."/>
            <person name="Tamura T."/>
        </authorList>
    </citation>
    <scope>NUCLEOTIDE SEQUENCE [LARGE SCALE GENOMIC DNA]</scope>
    <source>
        <strain evidence="1 3">NBRC 13043</strain>
    </source>
</reference>
<dbReference type="Proteomes" id="UP000660975">
    <property type="component" value="Unassembled WGS sequence"/>
</dbReference>
<evidence type="ECO:0008006" key="5">
    <source>
        <dbReference type="Google" id="ProtNLM"/>
    </source>
</evidence>
<keyword evidence="3" id="KW-1185">Reference proteome</keyword>
<dbReference type="EMBL" id="BMSC01000027">
    <property type="protein sequence ID" value="GGU91941.1"/>
    <property type="molecule type" value="Genomic_DNA"/>
</dbReference>
<organism evidence="2 4">
    <name type="scientific">Streptomyces gougerotii</name>
    <dbReference type="NCBI Taxonomy" id="53448"/>
    <lineage>
        <taxon>Bacteria</taxon>
        <taxon>Bacillati</taxon>
        <taxon>Actinomycetota</taxon>
        <taxon>Actinomycetes</taxon>
        <taxon>Kitasatosporales</taxon>
        <taxon>Streptomycetaceae</taxon>
        <taxon>Streptomyces</taxon>
        <taxon>Streptomyces diastaticus group</taxon>
    </lineage>
</organism>
<sequence length="318" mass="33999">MEEVVQKALEFVTSAAGDLAQSVAGQALANLVSDRLANSPDGARALLRLQRDPENELLHRDAATALQTEAEADPDFARQLQEVLAAALAEHASRDGVAGGFSFGSHISGNNAQVAGGHIVSGHYANRDIKTKNIKKFGGMSWPPWVVLGVVLAGMGAGSYVLLQDSDASPSTSRVGADPGEGGVRETWATAQKAISQGDASTYCSLLTPTYEARFQETQNSDCKAAAQNLWDNSESASLAQVGSVTVKDVKIKGPLAEVAAASPEQSEPEYIYLERYGDRWRLTEKLAYATFHPEDCPELNWNTTSSDRDKRCDQASL</sequence>
<evidence type="ECO:0000313" key="4">
    <source>
        <dbReference type="Proteomes" id="UP000660975"/>
    </source>
</evidence>
<proteinExistence type="predicted"/>
<protein>
    <recommendedName>
        <fullName evidence="5">DUF4878 domain-containing protein</fullName>
    </recommendedName>
</protein>
<comment type="caution">
    <text evidence="2">The sequence shown here is derived from an EMBL/GenBank/DDBJ whole genome shotgun (WGS) entry which is preliminary data.</text>
</comment>
<evidence type="ECO:0000313" key="2">
    <source>
        <dbReference type="EMBL" id="GGU91941.1"/>
    </source>
</evidence>
<gene>
    <name evidence="2" type="ORF">GCM10010227_54040</name>
    <name evidence="1" type="ORF">Sgou_62140</name>
</gene>
<reference evidence="2" key="1">
    <citation type="journal article" date="2014" name="Int. J. Syst. Evol. Microbiol.">
        <title>Complete genome sequence of Corynebacterium casei LMG S-19264T (=DSM 44701T), isolated from a smear-ripened cheese.</title>
        <authorList>
            <consortium name="US DOE Joint Genome Institute (JGI-PGF)"/>
            <person name="Walter F."/>
            <person name="Albersmeier A."/>
            <person name="Kalinowski J."/>
            <person name="Ruckert C."/>
        </authorList>
    </citation>
    <scope>NUCLEOTIDE SEQUENCE</scope>
    <source>
        <strain evidence="2">JCM 4136</strain>
    </source>
</reference>